<evidence type="ECO:0000313" key="2">
    <source>
        <dbReference type="Proteomes" id="UP000253688"/>
    </source>
</evidence>
<proteinExistence type="predicted"/>
<dbReference type="EMBL" id="QEWH01000029">
    <property type="protein sequence ID" value="RBA48652.1"/>
    <property type="molecule type" value="Genomic_DNA"/>
</dbReference>
<accession>A0A365PL57</accession>
<dbReference type="AlphaFoldDB" id="A0A365PL57"/>
<evidence type="ECO:0000313" key="1">
    <source>
        <dbReference type="EMBL" id="RBA48652.1"/>
    </source>
</evidence>
<sequence length="247" mass="29347">MPPRKKSKFEQWFSFSRHQRRFGADKIYESLEQTDIETLKKKLIVGNDIEYTYGSEKDLNKHIENLKREFVGQPEINHFHASLIVLIRREIDIDKNYNKFKDLWLSERDFLLNSLNTRWLVSACDTFIDYEKDTTLRAILMIAVVLINTIKAQETEAILCNQRYVENKTALEKLQSQRVALFDGTSALAVGTDDTLRNMRWRLDQVCSEHQLGAIVIEIFKRLQCEENNNIYSRSKQRHKRERTSWW</sequence>
<gene>
    <name evidence="1" type="ORF">DC346_05840</name>
</gene>
<protein>
    <submittedName>
        <fullName evidence="1">Uncharacterized protein</fullName>
    </submittedName>
</protein>
<dbReference type="RefSeq" id="WP_112987472.1">
    <property type="nucleotide sequence ID" value="NZ_QDFH01000103.1"/>
</dbReference>
<name>A0A365PL57_ACIJU</name>
<organism evidence="1 2">
    <name type="scientific">Acinetobacter junii</name>
    <dbReference type="NCBI Taxonomy" id="40215"/>
    <lineage>
        <taxon>Bacteria</taxon>
        <taxon>Pseudomonadati</taxon>
        <taxon>Pseudomonadota</taxon>
        <taxon>Gammaproteobacteria</taxon>
        <taxon>Moraxellales</taxon>
        <taxon>Moraxellaceae</taxon>
        <taxon>Acinetobacter</taxon>
    </lineage>
</organism>
<reference evidence="1 2" key="1">
    <citation type="submission" date="2018-04" db="EMBL/GenBank/DDBJ databases">
        <title>Acinetobacter junii Genome sequencing and assembly.</title>
        <authorList>
            <person name="Su J."/>
            <person name="Rensing C."/>
            <person name="Mazhar H.S."/>
        </authorList>
    </citation>
    <scope>NUCLEOTIDE SEQUENCE [LARGE SCALE GENOMIC DNA]</scope>
    <source>
        <strain evidence="1 2">SC22</strain>
    </source>
</reference>
<dbReference type="Proteomes" id="UP000253688">
    <property type="component" value="Unassembled WGS sequence"/>
</dbReference>
<comment type="caution">
    <text evidence="1">The sequence shown here is derived from an EMBL/GenBank/DDBJ whole genome shotgun (WGS) entry which is preliminary data.</text>
</comment>